<dbReference type="EMBL" id="JARIHO010000042">
    <property type="protein sequence ID" value="KAJ7326328.1"/>
    <property type="molecule type" value="Genomic_DNA"/>
</dbReference>
<comment type="caution">
    <text evidence="1">The sequence shown here is derived from an EMBL/GenBank/DDBJ whole genome shotgun (WGS) entry which is preliminary data.</text>
</comment>
<organism evidence="1 2">
    <name type="scientific">Mycena albidolilacea</name>
    <dbReference type="NCBI Taxonomy" id="1033008"/>
    <lineage>
        <taxon>Eukaryota</taxon>
        <taxon>Fungi</taxon>
        <taxon>Dikarya</taxon>
        <taxon>Basidiomycota</taxon>
        <taxon>Agaricomycotina</taxon>
        <taxon>Agaricomycetes</taxon>
        <taxon>Agaricomycetidae</taxon>
        <taxon>Agaricales</taxon>
        <taxon>Marasmiineae</taxon>
        <taxon>Mycenaceae</taxon>
        <taxon>Mycena</taxon>
    </lineage>
</organism>
<keyword evidence="2" id="KW-1185">Reference proteome</keyword>
<evidence type="ECO:0000313" key="1">
    <source>
        <dbReference type="EMBL" id="KAJ7326328.1"/>
    </source>
</evidence>
<dbReference type="AlphaFoldDB" id="A0AAD6ZKZ3"/>
<evidence type="ECO:0000313" key="2">
    <source>
        <dbReference type="Proteomes" id="UP001218218"/>
    </source>
</evidence>
<protein>
    <submittedName>
        <fullName evidence="1">Uncharacterized protein</fullName>
    </submittedName>
</protein>
<dbReference type="Proteomes" id="UP001218218">
    <property type="component" value="Unassembled WGS sequence"/>
</dbReference>
<accession>A0AAD6ZKZ3</accession>
<proteinExistence type="predicted"/>
<name>A0AAD6ZKZ3_9AGAR</name>
<sequence length="166" mass="18745">MRFYLLPSTLHSSRRLSFTAGPLCAWPPICSYSLLAHWRGRSMITQTSSSGSARRSCSFVLRSRRTIIIQSFSEHQFHRLTNTWMCSQENLAPSEKHTYGRAPKLFAQFNPIHPQSYGGTSSTSASISTASLKMALHLQRLCNKSRFLWSFAWTAYKSQGHSPAPS</sequence>
<reference evidence="1" key="1">
    <citation type="submission" date="2023-03" db="EMBL/GenBank/DDBJ databases">
        <title>Massive genome expansion in bonnet fungi (Mycena s.s.) driven by repeated elements and novel gene families across ecological guilds.</title>
        <authorList>
            <consortium name="Lawrence Berkeley National Laboratory"/>
            <person name="Harder C.B."/>
            <person name="Miyauchi S."/>
            <person name="Viragh M."/>
            <person name="Kuo A."/>
            <person name="Thoen E."/>
            <person name="Andreopoulos B."/>
            <person name="Lu D."/>
            <person name="Skrede I."/>
            <person name="Drula E."/>
            <person name="Henrissat B."/>
            <person name="Morin E."/>
            <person name="Kohler A."/>
            <person name="Barry K."/>
            <person name="LaButti K."/>
            <person name="Morin E."/>
            <person name="Salamov A."/>
            <person name="Lipzen A."/>
            <person name="Mereny Z."/>
            <person name="Hegedus B."/>
            <person name="Baldrian P."/>
            <person name="Stursova M."/>
            <person name="Weitz H."/>
            <person name="Taylor A."/>
            <person name="Grigoriev I.V."/>
            <person name="Nagy L.G."/>
            <person name="Martin F."/>
            <person name="Kauserud H."/>
        </authorList>
    </citation>
    <scope>NUCLEOTIDE SEQUENCE</scope>
    <source>
        <strain evidence="1">CBHHK002</strain>
    </source>
</reference>
<gene>
    <name evidence="1" type="ORF">DFH08DRAFT_885544</name>
</gene>